<dbReference type="PANTHER" id="PTHR21363">
    <property type="entry name" value="PREPHENATE DEHYDROGENASE"/>
    <property type="match status" value="1"/>
</dbReference>
<proteinExistence type="predicted"/>
<keyword evidence="1" id="KW-0560">Oxidoreductase</keyword>
<gene>
    <name evidence="3" type="ORF">VVD49_19765</name>
</gene>
<dbReference type="InterPro" id="IPR046825">
    <property type="entry name" value="PDH_C"/>
</dbReference>
<evidence type="ECO:0000313" key="3">
    <source>
        <dbReference type="EMBL" id="MEC5387980.1"/>
    </source>
</evidence>
<dbReference type="InterPro" id="IPR036291">
    <property type="entry name" value="NAD(P)-bd_dom_sf"/>
</dbReference>
<keyword evidence="4" id="KW-1185">Reference proteome</keyword>
<dbReference type="SUPFAM" id="SSF48179">
    <property type="entry name" value="6-phosphogluconate dehydrogenase C-terminal domain-like"/>
    <property type="match status" value="1"/>
</dbReference>
<evidence type="ECO:0000256" key="1">
    <source>
        <dbReference type="ARBA" id="ARBA00023002"/>
    </source>
</evidence>
<evidence type="ECO:0000313" key="4">
    <source>
        <dbReference type="Proteomes" id="UP001331561"/>
    </source>
</evidence>
<name>A0ABU6K9N1_9RHOO</name>
<dbReference type="SUPFAM" id="SSF51735">
    <property type="entry name" value="NAD(P)-binding Rossmann-fold domains"/>
    <property type="match status" value="1"/>
</dbReference>
<dbReference type="Gene3D" id="3.40.50.720">
    <property type="entry name" value="NAD(P)-binding Rossmann-like Domain"/>
    <property type="match status" value="1"/>
</dbReference>
<accession>A0ABU6K9N1</accession>
<protein>
    <submittedName>
        <fullName evidence="3">Prephenate dehydrogenase/arogenate dehydrogenase family protein</fullName>
    </submittedName>
</protein>
<dbReference type="Pfam" id="PF20463">
    <property type="entry name" value="PDH_C"/>
    <property type="match status" value="1"/>
</dbReference>
<sequence length="295" mass="31139">MGQNPSQPSFQRVVIAGVGLIGGSFAAALKAAGVARHIVGVGRTAASLDEALQLGLVDEVQSDWALALKGADLLLLAMPVGQMGAVMAALAPHLEAQTLVTDAGSTKADVIEAIYLHLGEHIERVVPAHPIAGAEKSGPSAAHADLYRGKKVVLTPLPENAPHAIDAVRAAWAACGAHMFQMSPQEHDRVFAAVSHLPHLLAFGLVHDLAGRANAEQLFKYAASGFRDFTRIAGSHPEMWRDICVANRQALLAELDAYLAELAWLRALLIQSDGVGLEKLFAEASDARNAWAANQ</sequence>
<dbReference type="PROSITE" id="PS51176">
    <property type="entry name" value="PDH_ADH"/>
    <property type="match status" value="1"/>
</dbReference>
<reference evidence="3 4" key="1">
    <citation type="submission" date="2024-01" db="EMBL/GenBank/DDBJ databases">
        <title>Uliginosibacterium soil sp. nov.</title>
        <authorList>
            <person name="Lv Y."/>
        </authorList>
    </citation>
    <scope>NUCLEOTIDE SEQUENCE [LARGE SCALE GENOMIC DNA]</scope>
    <source>
        <strain evidence="3 4">H3</strain>
    </source>
</reference>
<dbReference type="EMBL" id="JAYXHS010000004">
    <property type="protein sequence ID" value="MEC5387980.1"/>
    <property type="molecule type" value="Genomic_DNA"/>
</dbReference>
<dbReference type="RefSeq" id="WP_327600952.1">
    <property type="nucleotide sequence ID" value="NZ_JAYXHS010000004.1"/>
</dbReference>
<dbReference type="Proteomes" id="UP001331561">
    <property type="component" value="Unassembled WGS sequence"/>
</dbReference>
<organism evidence="3 4">
    <name type="scientific">Uliginosibacterium silvisoli</name>
    <dbReference type="NCBI Taxonomy" id="3114758"/>
    <lineage>
        <taxon>Bacteria</taxon>
        <taxon>Pseudomonadati</taxon>
        <taxon>Pseudomonadota</taxon>
        <taxon>Betaproteobacteria</taxon>
        <taxon>Rhodocyclales</taxon>
        <taxon>Zoogloeaceae</taxon>
        <taxon>Uliginosibacterium</taxon>
    </lineage>
</organism>
<dbReference type="InterPro" id="IPR003099">
    <property type="entry name" value="Prephen_DH"/>
</dbReference>
<dbReference type="Gene3D" id="1.10.3660.10">
    <property type="entry name" value="6-phosphogluconate dehydrogenase C-terminal like domain"/>
    <property type="match status" value="1"/>
</dbReference>
<dbReference type="PANTHER" id="PTHR21363:SF0">
    <property type="entry name" value="PREPHENATE DEHYDROGENASE [NADP(+)]"/>
    <property type="match status" value="1"/>
</dbReference>
<feature type="domain" description="Prephenate/arogenate dehydrogenase" evidence="2">
    <location>
        <begin position="11"/>
        <end position="295"/>
    </location>
</feature>
<dbReference type="InterPro" id="IPR050812">
    <property type="entry name" value="Preph/Arog_dehydrog"/>
</dbReference>
<evidence type="ECO:0000259" key="2">
    <source>
        <dbReference type="PROSITE" id="PS51176"/>
    </source>
</evidence>
<comment type="caution">
    <text evidence="3">The sequence shown here is derived from an EMBL/GenBank/DDBJ whole genome shotgun (WGS) entry which is preliminary data.</text>
</comment>
<dbReference type="InterPro" id="IPR046826">
    <property type="entry name" value="PDH_N"/>
</dbReference>
<dbReference type="InterPro" id="IPR008927">
    <property type="entry name" value="6-PGluconate_DH-like_C_sf"/>
</dbReference>
<dbReference type="Pfam" id="PF02153">
    <property type="entry name" value="PDH_N"/>
    <property type="match status" value="1"/>
</dbReference>